<feature type="transmembrane region" description="Helical" evidence="6">
    <location>
        <begin position="545"/>
        <end position="565"/>
    </location>
</feature>
<feature type="transmembrane region" description="Helical" evidence="6">
    <location>
        <begin position="74"/>
        <end position="91"/>
    </location>
</feature>
<dbReference type="PANTHER" id="PTHR11785">
    <property type="entry name" value="AMINO ACID TRANSPORTER"/>
    <property type="match status" value="1"/>
</dbReference>
<dbReference type="EMBL" id="MIKF01000069">
    <property type="protein sequence ID" value="RTE79750.1"/>
    <property type="molecule type" value="Genomic_DNA"/>
</dbReference>
<feature type="transmembrane region" description="Helical" evidence="6">
    <location>
        <begin position="463"/>
        <end position="482"/>
    </location>
</feature>
<dbReference type="Proteomes" id="UP000287124">
    <property type="component" value="Unassembled WGS sequence"/>
</dbReference>
<proteinExistence type="predicted"/>
<evidence type="ECO:0000313" key="8">
    <source>
        <dbReference type="Proteomes" id="UP000287124"/>
    </source>
</evidence>
<feature type="transmembrane region" description="Helical" evidence="6">
    <location>
        <begin position="250"/>
        <end position="269"/>
    </location>
</feature>
<evidence type="ECO:0000256" key="1">
    <source>
        <dbReference type="ARBA" id="ARBA00004141"/>
    </source>
</evidence>
<keyword evidence="8" id="KW-1185">Reference proteome</keyword>
<organism evidence="7 8">
    <name type="scientific">Fusarium euwallaceae</name>
    <dbReference type="NCBI Taxonomy" id="1147111"/>
    <lineage>
        <taxon>Eukaryota</taxon>
        <taxon>Fungi</taxon>
        <taxon>Dikarya</taxon>
        <taxon>Ascomycota</taxon>
        <taxon>Pezizomycotina</taxon>
        <taxon>Sordariomycetes</taxon>
        <taxon>Hypocreomycetidae</taxon>
        <taxon>Hypocreales</taxon>
        <taxon>Nectriaceae</taxon>
        <taxon>Fusarium</taxon>
        <taxon>Fusarium solani species complex</taxon>
    </lineage>
</organism>
<name>A0A430LVK0_9HYPO</name>
<evidence type="ECO:0000256" key="6">
    <source>
        <dbReference type="SAM" id="Phobius"/>
    </source>
</evidence>
<dbReference type="GO" id="GO:0016020">
    <property type="term" value="C:membrane"/>
    <property type="evidence" value="ECO:0007669"/>
    <property type="project" value="UniProtKB-SubCell"/>
</dbReference>
<evidence type="ECO:0000256" key="2">
    <source>
        <dbReference type="ARBA" id="ARBA00022692"/>
    </source>
</evidence>
<dbReference type="Gene3D" id="1.20.1740.10">
    <property type="entry name" value="Amino acid/polyamine transporter I"/>
    <property type="match status" value="1"/>
</dbReference>
<sequence>MANIQPDSPQSESGAQDESFWKRQAPLQEQRHTIRGRGALNTFDVFGLIVNKMIGTGIYFAPASVLHTTGNKKLTLGLFALGFVYTLIRRVQHHLFRQHQQDPVLGSDPRIKTDLSIVLPYNGGELVYLDEIASHVPDKNCAELEIMLNGRGEEITTPRRRKRLLLGDGLLVYIIYSISFVLFFNSGTNSMQFGRMALICITTGRKGDTDDASADVDRDGMRFIGVFVLSLICLSQYFSARFGRSLNKTLAVLKILMLLGLLVTAGIAASGEKASGDWSTYHGKNDTEKGYSTGISTAKAFLSVLFSFQGWENATFVTGEIREHSVLRKGFIIAVVTVGCFYLTITAAFLHFIREDSERDTNYAPMLTGKDARSVQAWAAMAALSSFVKQAIGQADILPWSGFWKQDDKLMRNDSHHSDPAHEFLYKSPQGGLIIHWIMSVVLIVATIDVDSMPEAVGLPGNIQTYIQCAVLAFLGAAFFRLKSREEALWPDPNASNRRDERKVVIKWLLYGAILVYVLVNAAVLVATTIEYNPTEGGSNAVRGWAFPVILAVVLFTGTLYYSLFFGAATRRYEQTLVAAGSDDDEGEELPTSQPWPPLEMDGPISQESRWNLMRLAGIQCEIRKDSTYDLELERVYRFGRRWRIIYHLRGDEGYRPRVSQPTEHSNSMFLYWLFGGSRLPDAWTPWLAVFGFRASRGTESQNLTTSQAN</sequence>
<accession>A0A430LVK0</accession>
<feature type="transmembrane region" description="Helical" evidence="6">
    <location>
        <begin position="220"/>
        <end position="238"/>
    </location>
</feature>
<feature type="transmembrane region" description="Helical" evidence="6">
    <location>
        <begin position="508"/>
        <end position="530"/>
    </location>
</feature>
<evidence type="ECO:0000256" key="4">
    <source>
        <dbReference type="ARBA" id="ARBA00023136"/>
    </source>
</evidence>
<dbReference type="InterPro" id="IPR002293">
    <property type="entry name" value="AA/rel_permease1"/>
</dbReference>
<dbReference type="AlphaFoldDB" id="A0A430LVK0"/>
<feature type="transmembrane region" description="Helical" evidence="6">
    <location>
        <begin position="431"/>
        <end position="448"/>
    </location>
</feature>
<keyword evidence="4 6" id="KW-0472">Membrane</keyword>
<gene>
    <name evidence="7" type="ORF">BHE90_005785</name>
</gene>
<evidence type="ECO:0000313" key="7">
    <source>
        <dbReference type="EMBL" id="RTE79750.1"/>
    </source>
</evidence>
<feature type="transmembrane region" description="Helical" evidence="6">
    <location>
        <begin position="331"/>
        <end position="353"/>
    </location>
</feature>
<protein>
    <submittedName>
        <fullName evidence="7">Uncharacterized protein</fullName>
    </submittedName>
</protein>
<keyword evidence="2 6" id="KW-0812">Transmembrane</keyword>
<comment type="subcellular location">
    <subcellularLocation>
        <location evidence="1">Membrane</location>
        <topology evidence="1">Multi-pass membrane protein</topology>
    </subcellularLocation>
</comment>
<dbReference type="GO" id="GO:0015179">
    <property type="term" value="F:L-amino acid transmembrane transporter activity"/>
    <property type="evidence" value="ECO:0007669"/>
    <property type="project" value="TreeGrafter"/>
</dbReference>
<reference evidence="7 8" key="1">
    <citation type="submission" date="2017-06" db="EMBL/GenBank/DDBJ databases">
        <title>Comparative genomic analysis of Ambrosia Fusariam Clade fungi.</title>
        <authorList>
            <person name="Stajich J.E."/>
            <person name="Carrillo J."/>
            <person name="Kijimoto T."/>
            <person name="Eskalen A."/>
            <person name="O'Donnell K."/>
            <person name="Kasson M."/>
        </authorList>
    </citation>
    <scope>NUCLEOTIDE SEQUENCE [LARGE SCALE GENOMIC DNA]</scope>
    <source>
        <strain evidence="7 8">UCR1854</strain>
    </source>
</reference>
<dbReference type="Pfam" id="PF13520">
    <property type="entry name" value="AA_permease_2"/>
    <property type="match status" value="1"/>
</dbReference>
<keyword evidence="3 6" id="KW-1133">Transmembrane helix</keyword>
<feature type="transmembrane region" description="Helical" evidence="6">
    <location>
        <begin position="40"/>
        <end position="62"/>
    </location>
</feature>
<evidence type="ECO:0000256" key="5">
    <source>
        <dbReference type="SAM" id="MobiDB-lite"/>
    </source>
</evidence>
<comment type="caution">
    <text evidence="7">The sequence shown here is derived from an EMBL/GenBank/DDBJ whole genome shotgun (WGS) entry which is preliminary data.</text>
</comment>
<dbReference type="PANTHER" id="PTHR11785:SF353">
    <property type="entry name" value="METHIONINE TRANSPORTER (EUROFUNG)"/>
    <property type="match status" value="1"/>
</dbReference>
<dbReference type="InterPro" id="IPR050598">
    <property type="entry name" value="AminoAcid_Transporter"/>
</dbReference>
<feature type="region of interest" description="Disordered" evidence="5">
    <location>
        <begin position="580"/>
        <end position="599"/>
    </location>
</feature>
<feature type="transmembrane region" description="Helical" evidence="6">
    <location>
        <begin position="164"/>
        <end position="184"/>
    </location>
</feature>
<evidence type="ECO:0000256" key="3">
    <source>
        <dbReference type="ARBA" id="ARBA00022989"/>
    </source>
</evidence>